<evidence type="ECO:0000313" key="2">
    <source>
        <dbReference type="EMBL" id="QCK14908.1"/>
    </source>
</evidence>
<name>A0A4D7K668_9BACT</name>
<organism evidence="2 3">
    <name type="scientific">Mangrovivirga cuniculi</name>
    <dbReference type="NCBI Taxonomy" id="2715131"/>
    <lineage>
        <taxon>Bacteria</taxon>
        <taxon>Pseudomonadati</taxon>
        <taxon>Bacteroidota</taxon>
        <taxon>Cytophagia</taxon>
        <taxon>Cytophagales</taxon>
        <taxon>Mangrovivirgaceae</taxon>
        <taxon>Mangrovivirga</taxon>
    </lineage>
</organism>
<dbReference type="PANTHER" id="PTHR43736:SF1">
    <property type="entry name" value="DIHYDRONEOPTERIN TRIPHOSPHATE DIPHOSPHATASE"/>
    <property type="match status" value="1"/>
</dbReference>
<dbReference type="InterPro" id="IPR014729">
    <property type="entry name" value="Rossmann-like_a/b/a_fold"/>
</dbReference>
<dbReference type="Pfam" id="PF00293">
    <property type="entry name" value="NUDIX"/>
    <property type="match status" value="1"/>
</dbReference>
<evidence type="ECO:0000313" key="3">
    <source>
        <dbReference type="Proteomes" id="UP000298616"/>
    </source>
</evidence>
<sequence>MTINTYDNPKTYVVGQFQWLELPYSFKHLFSDLDNANIIFVITDSKLTATAYHPFSAHKRKTLLEKAFPESLIEIIPDNPSDEEWSEELDNLINTTGALIDRIIFMSEEGQEGYTGKYKQFTSVQDLDNSDDILLPENENDYLIGVKDALVKQYPKVFPTVDVALWKNQYEEFLLARKPQEMWWRFVGGFSDPSDESFEFAAQRELIEEVGEIKHGELKYEGSFKVDDWRYRYERDKIITSFYSCEYIEGNINARDDIEELKWFSLTEIKKMEAGNDLAPEHIPLFNLILKKYL</sequence>
<protein>
    <recommendedName>
        <fullName evidence="1">Nudix hydrolase domain-containing protein</fullName>
    </recommendedName>
</protein>
<dbReference type="EMBL" id="CP028923">
    <property type="protein sequence ID" value="QCK14908.1"/>
    <property type="molecule type" value="Genomic_DNA"/>
</dbReference>
<evidence type="ECO:0000259" key="1">
    <source>
        <dbReference type="PROSITE" id="PS51462"/>
    </source>
</evidence>
<dbReference type="InterPro" id="IPR015797">
    <property type="entry name" value="NUDIX_hydrolase-like_dom_sf"/>
</dbReference>
<feature type="domain" description="Nudix hydrolase" evidence="1">
    <location>
        <begin position="156"/>
        <end position="292"/>
    </location>
</feature>
<gene>
    <name evidence="2" type="ORF">DCC35_09230</name>
</gene>
<dbReference type="Proteomes" id="UP000298616">
    <property type="component" value="Chromosome"/>
</dbReference>
<dbReference type="AlphaFoldDB" id="A0A4D7K668"/>
<dbReference type="Gene3D" id="3.40.50.620">
    <property type="entry name" value="HUPs"/>
    <property type="match status" value="1"/>
</dbReference>
<dbReference type="RefSeq" id="WP_137090498.1">
    <property type="nucleotide sequence ID" value="NZ_CP028923.1"/>
</dbReference>
<dbReference type="KEGG" id="fpf:DCC35_09230"/>
<dbReference type="OrthoDB" id="636676at2"/>
<reference evidence="2 3" key="1">
    <citation type="submission" date="2018-04" db="EMBL/GenBank/DDBJ databases">
        <title>Complete genome uncultured novel isolate.</title>
        <authorList>
            <person name="Merlino G."/>
        </authorList>
    </citation>
    <scope>NUCLEOTIDE SEQUENCE [LARGE SCALE GENOMIC DNA]</scope>
    <source>
        <strain evidence="3">R1DC9</strain>
    </source>
</reference>
<dbReference type="SUPFAM" id="SSF55811">
    <property type="entry name" value="Nudix"/>
    <property type="match status" value="1"/>
</dbReference>
<proteinExistence type="predicted"/>
<dbReference type="PROSITE" id="PS51462">
    <property type="entry name" value="NUDIX"/>
    <property type="match status" value="1"/>
</dbReference>
<dbReference type="InterPro" id="IPR000086">
    <property type="entry name" value="NUDIX_hydrolase_dom"/>
</dbReference>
<accession>A0A4D7K668</accession>
<keyword evidence="3" id="KW-1185">Reference proteome</keyword>
<dbReference type="PANTHER" id="PTHR43736">
    <property type="entry name" value="ADP-RIBOSE PYROPHOSPHATASE"/>
    <property type="match status" value="1"/>
</dbReference>
<dbReference type="Gene3D" id="3.90.79.10">
    <property type="entry name" value="Nucleoside Triphosphate Pyrophosphohydrolase"/>
    <property type="match status" value="1"/>
</dbReference>